<dbReference type="GO" id="GO:0016705">
    <property type="term" value="F:oxidoreductase activity, acting on paired donors, with incorporation or reduction of molecular oxygen"/>
    <property type="evidence" value="ECO:0007669"/>
    <property type="project" value="InterPro"/>
</dbReference>
<dbReference type="InterPro" id="IPR012349">
    <property type="entry name" value="Split_barrel_FMN-bd"/>
</dbReference>
<dbReference type="GO" id="GO:0051213">
    <property type="term" value="F:dioxygenase activity"/>
    <property type="evidence" value="ECO:0007669"/>
    <property type="project" value="UniProtKB-KW"/>
</dbReference>
<dbReference type="PANTHER" id="PTHR10869">
    <property type="entry name" value="PROLYL 4-HYDROXYLASE ALPHA SUBUNIT"/>
    <property type="match status" value="1"/>
</dbReference>
<feature type="domain" description="Fe2OG dioxygenase" evidence="6">
    <location>
        <begin position="298"/>
        <end position="405"/>
    </location>
</feature>
<dbReference type="GO" id="GO:0005506">
    <property type="term" value="F:iron ion binding"/>
    <property type="evidence" value="ECO:0007669"/>
    <property type="project" value="InterPro"/>
</dbReference>
<dbReference type="PROSITE" id="PS51471">
    <property type="entry name" value="FE2OG_OXY"/>
    <property type="match status" value="1"/>
</dbReference>
<dbReference type="PANTHER" id="PTHR10869:SF246">
    <property type="entry name" value="TRANSMEMBRANE PROLYL 4-HYDROXYLASE"/>
    <property type="match status" value="1"/>
</dbReference>
<keyword evidence="4" id="KW-0560">Oxidoreductase</keyword>
<dbReference type="SMART" id="SM00702">
    <property type="entry name" value="P4Hc"/>
    <property type="match status" value="1"/>
</dbReference>
<evidence type="ECO:0000313" key="7">
    <source>
        <dbReference type="EMBL" id="SUZ91280.1"/>
    </source>
</evidence>
<evidence type="ECO:0000259" key="6">
    <source>
        <dbReference type="PROSITE" id="PS51471"/>
    </source>
</evidence>
<dbReference type="Pfam" id="PF04075">
    <property type="entry name" value="F420H2_quin_red"/>
    <property type="match status" value="1"/>
</dbReference>
<dbReference type="InterPro" id="IPR045054">
    <property type="entry name" value="P4HA-like"/>
</dbReference>
<evidence type="ECO:0000256" key="1">
    <source>
        <dbReference type="ARBA" id="ARBA00001961"/>
    </source>
</evidence>
<evidence type="ECO:0000256" key="2">
    <source>
        <dbReference type="ARBA" id="ARBA00022723"/>
    </source>
</evidence>
<keyword evidence="3" id="KW-0223">Dioxygenase</keyword>
<dbReference type="GO" id="GO:0031418">
    <property type="term" value="F:L-ascorbic acid binding"/>
    <property type="evidence" value="ECO:0007669"/>
    <property type="project" value="InterPro"/>
</dbReference>
<evidence type="ECO:0000256" key="4">
    <source>
        <dbReference type="ARBA" id="ARBA00023002"/>
    </source>
</evidence>
<dbReference type="Gene3D" id="2.60.120.620">
    <property type="entry name" value="q2cbj1_9rhob like domain"/>
    <property type="match status" value="1"/>
</dbReference>
<keyword evidence="5" id="KW-0408">Iron</keyword>
<keyword evidence="2" id="KW-0479">Metal-binding</keyword>
<organism evidence="7">
    <name type="scientific">marine metagenome</name>
    <dbReference type="NCBI Taxonomy" id="408172"/>
    <lineage>
        <taxon>unclassified sequences</taxon>
        <taxon>metagenomes</taxon>
        <taxon>ecological metagenomes</taxon>
    </lineage>
</organism>
<comment type="cofactor">
    <cofactor evidence="1">
        <name>L-ascorbate</name>
        <dbReference type="ChEBI" id="CHEBI:38290"/>
    </cofactor>
</comment>
<evidence type="ECO:0000256" key="5">
    <source>
        <dbReference type="ARBA" id="ARBA00023004"/>
    </source>
</evidence>
<dbReference type="NCBIfam" id="TIGR00026">
    <property type="entry name" value="hi_GC_TIGR00026"/>
    <property type="match status" value="1"/>
</dbReference>
<dbReference type="Pfam" id="PF13640">
    <property type="entry name" value="2OG-FeII_Oxy_3"/>
    <property type="match status" value="1"/>
</dbReference>
<gene>
    <name evidence="7" type="ORF">METZ01_LOCUS44134</name>
</gene>
<dbReference type="EMBL" id="UINC01001962">
    <property type="protein sequence ID" value="SUZ91280.1"/>
    <property type="molecule type" value="Genomic_DNA"/>
</dbReference>
<dbReference type="InterPro" id="IPR044862">
    <property type="entry name" value="Pro_4_hyd_alph_FE2OG_OXY"/>
</dbReference>
<dbReference type="AlphaFoldDB" id="A0A381RHN0"/>
<dbReference type="InterPro" id="IPR004378">
    <property type="entry name" value="F420H2_quin_Rdtase"/>
</dbReference>
<accession>A0A381RHN0</accession>
<evidence type="ECO:0000256" key="3">
    <source>
        <dbReference type="ARBA" id="ARBA00022964"/>
    </source>
</evidence>
<name>A0A381RHN0_9ZZZZ</name>
<dbReference type="Gene3D" id="2.30.110.10">
    <property type="entry name" value="Electron Transport, Fmn-binding Protein, Chain A"/>
    <property type="match status" value="1"/>
</dbReference>
<dbReference type="InterPro" id="IPR005123">
    <property type="entry name" value="Oxoglu/Fe-dep_dioxygenase_dom"/>
</dbReference>
<reference evidence="7" key="1">
    <citation type="submission" date="2018-05" db="EMBL/GenBank/DDBJ databases">
        <authorList>
            <person name="Lanie J.A."/>
            <person name="Ng W.-L."/>
            <person name="Kazmierczak K.M."/>
            <person name="Andrzejewski T.M."/>
            <person name="Davidsen T.M."/>
            <person name="Wayne K.J."/>
            <person name="Tettelin H."/>
            <person name="Glass J.I."/>
            <person name="Rusch D."/>
            <person name="Podicherti R."/>
            <person name="Tsui H.-C.T."/>
            <person name="Winkler M.E."/>
        </authorList>
    </citation>
    <scope>NUCLEOTIDE SEQUENCE</scope>
</reference>
<sequence>MVKKVQQIPLKTAKRAKQVLKYISRLNAFIYHISNGQLSNKWAGKYPIMILTVKGKKTGKKRHIPLIKVLKDNQPILVASLGGMPMNPDWFYSVSANPNVEIQIGASKAKYTARRLSKSEKVSVWPVVCSHFPDYQVYQDRTTRDIPVFLCEGKKITQDWKDWIELNRSRGCDRDELYAILLDEGFDTKEIGREMSRVIEVGFSESPKLFLPNAQKVDSDLVDELYTLPDFLNPTECDQMVEIIQSKSYPSTVVSDYGDKVDENYRTSSTCDLGVLDDPFVADIDRRICAIMGINPSYSEIIQGQIYEIGQEFKVHTDTFEGPAFEEHAKEQGQRTYTFMIYLNDVEEGGETEFPELNLVLKPKKGMAVIWNDLNEDGSINYSTAHHAHPVKKGQKVVITKWFRSKGAGEAFTKEPGEYLPNYTKIGFKKDKLDAQLFKKIEDYYAANEKNKKSERVEGGYIETLDSKESGSDLIDLPDKLKKEIHKSLRTPLQKWSHCKLTPTFVYGIRVYKSGTTLVPHRDRLTTHIVSAIINVGQNVEEEWPLVIEDNYYRDHHVLLKPGEVIYYESARLTHGRPQPLKGKFFANIFCHFMPKDSKQITKHK</sequence>
<dbReference type="InterPro" id="IPR006620">
    <property type="entry name" value="Pro_4_hyd_alph"/>
</dbReference>
<proteinExistence type="predicted"/>
<protein>
    <recommendedName>
        <fullName evidence="6">Fe2OG dioxygenase domain-containing protein</fullName>
    </recommendedName>
</protein>